<dbReference type="PROSITE" id="PS50097">
    <property type="entry name" value="BTB"/>
    <property type="match status" value="2"/>
</dbReference>
<feature type="domain" description="BTB" evidence="2">
    <location>
        <begin position="582"/>
        <end position="648"/>
    </location>
</feature>
<accession>A0A6A6D8P0</accession>
<organism evidence="3 4">
    <name type="scientific">Zasmidium cellare ATCC 36951</name>
    <dbReference type="NCBI Taxonomy" id="1080233"/>
    <lineage>
        <taxon>Eukaryota</taxon>
        <taxon>Fungi</taxon>
        <taxon>Dikarya</taxon>
        <taxon>Ascomycota</taxon>
        <taxon>Pezizomycotina</taxon>
        <taxon>Dothideomycetes</taxon>
        <taxon>Dothideomycetidae</taxon>
        <taxon>Mycosphaerellales</taxon>
        <taxon>Mycosphaerellaceae</taxon>
        <taxon>Zasmidium</taxon>
    </lineage>
</organism>
<proteinExistence type="predicted"/>
<dbReference type="SMART" id="SM00225">
    <property type="entry name" value="BTB"/>
    <property type="match status" value="2"/>
</dbReference>
<dbReference type="EMBL" id="ML993579">
    <property type="protein sequence ID" value="KAF2174016.1"/>
    <property type="molecule type" value="Genomic_DNA"/>
</dbReference>
<dbReference type="Gene3D" id="3.30.710.10">
    <property type="entry name" value="Potassium Channel Kv1.1, Chain A"/>
    <property type="match status" value="2"/>
</dbReference>
<gene>
    <name evidence="3" type="ORF">M409DRAFT_48911</name>
</gene>
<dbReference type="PANTHER" id="PTHR47843">
    <property type="entry name" value="BTB DOMAIN-CONTAINING PROTEIN-RELATED"/>
    <property type="match status" value="1"/>
</dbReference>
<dbReference type="CDD" id="cd18186">
    <property type="entry name" value="BTB_POZ_ZBTB_KLHL-like"/>
    <property type="match status" value="1"/>
</dbReference>
<dbReference type="InterPro" id="IPR011333">
    <property type="entry name" value="SKP1/BTB/POZ_sf"/>
</dbReference>
<keyword evidence="4" id="KW-1185">Reference proteome</keyword>
<dbReference type="PANTHER" id="PTHR47843:SF5">
    <property type="entry name" value="BTB_POZ DOMAIN PROTEIN"/>
    <property type="match status" value="1"/>
</dbReference>
<reference evidence="3" key="1">
    <citation type="journal article" date="2020" name="Stud. Mycol.">
        <title>101 Dothideomycetes genomes: a test case for predicting lifestyles and emergence of pathogens.</title>
        <authorList>
            <person name="Haridas S."/>
            <person name="Albert R."/>
            <person name="Binder M."/>
            <person name="Bloem J."/>
            <person name="Labutti K."/>
            <person name="Salamov A."/>
            <person name="Andreopoulos B."/>
            <person name="Baker S."/>
            <person name="Barry K."/>
            <person name="Bills G."/>
            <person name="Bluhm B."/>
            <person name="Cannon C."/>
            <person name="Castanera R."/>
            <person name="Culley D."/>
            <person name="Daum C."/>
            <person name="Ezra D."/>
            <person name="Gonzalez J."/>
            <person name="Henrissat B."/>
            <person name="Kuo A."/>
            <person name="Liang C."/>
            <person name="Lipzen A."/>
            <person name="Lutzoni F."/>
            <person name="Magnuson J."/>
            <person name="Mondo S."/>
            <person name="Nolan M."/>
            <person name="Ohm R."/>
            <person name="Pangilinan J."/>
            <person name="Park H.-J."/>
            <person name="Ramirez L."/>
            <person name="Alfaro M."/>
            <person name="Sun H."/>
            <person name="Tritt A."/>
            <person name="Yoshinaga Y."/>
            <person name="Zwiers L.-H."/>
            <person name="Turgeon B."/>
            <person name="Goodwin S."/>
            <person name="Spatafora J."/>
            <person name="Crous P."/>
            <person name="Grigoriev I."/>
        </authorList>
    </citation>
    <scope>NUCLEOTIDE SEQUENCE</scope>
    <source>
        <strain evidence="3">ATCC 36951</strain>
    </source>
</reference>
<feature type="region of interest" description="Disordered" evidence="1">
    <location>
        <begin position="143"/>
        <end position="173"/>
    </location>
</feature>
<evidence type="ECO:0000313" key="3">
    <source>
        <dbReference type="EMBL" id="KAF2174016.1"/>
    </source>
</evidence>
<evidence type="ECO:0000259" key="2">
    <source>
        <dbReference type="PROSITE" id="PS50097"/>
    </source>
</evidence>
<evidence type="ECO:0000256" key="1">
    <source>
        <dbReference type="SAM" id="MobiDB-lite"/>
    </source>
</evidence>
<dbReference type="InterPro" id="IPR000210">
    <property type="entry name" value="BTB/POZ_dom"/>
</dbReference>
<dbReference type="SUPFAM" id="SSF54695">
    <property type="entry name" value="POZ domain"/>
    <property type="match status" value="2"/>
</dbReference>
<dbReference type="AlphaFoldDB" id="A0A6A6D8P0"/>
<dbReference type="GeneID" id="54564350"/>
<name>A0A6A6D8P0_ZASCE</name>
<protein>
    <recommendedName>
        <fullName evidence="2">BTB domain-containing protein</fullName>
    </recommendedName>
</protein>
<sequence length="823" mass="93550">MSAPQDSAEDAQALIQRKKGTKHYKEFKVHKCIVYPAIPILERIEIRNRNFTIVNLAEPASVVDEMLRHVYMLPIEGVPREMDGEEELKGKAALENVELAVELRKAAVETQFDIPSLLPLTELIIGNSLDRITLRTFEPEPVRASSRIREAEKKLPEEARNRRREEREAAQTQAAKDKPLVDFVKIVLTLEARKENEAYHPFRLAALFLLATKMPKVLNCGAAMKALQDGNYEFYKIATKMAFDWLKLAKRGESEEDREVAAEKLFELCAKFVGVEWKAEFLEEWRVFWPAGWGEERNLWRRAILEGELYETGHHSDLTVRTSTRDFHVHKYVVCEECPFFAGAIRGQWKTGVIVVEEPEAVMDMLFRYMYKVDIDIVPREGDSRQQLSDKAKCENFYLALDVETTANKVWAELHSDPRLQKLVVQYAHIRERRVRVTGTSMLSDADIALLRTFFKEAGLSLPTTTRAQRETRRRTTAFLIRGRKGGDKGKPASAIALRVVRDFRVSTLGMQRLHVQTVSQLSAAPLTTLSSLHNRASDPITTISASDGGKVPVSSNTPVTTSAARGLKDILQKNYESGKYSDLTVRTSERDFHVHKLIVCELCPFFEAANRNGWQEASSSLVEVTESASTMDIVFRHLYAAPLPFLPTKQDDMGDLREMASVENFFLALDVLEAADKVRNRKAALRETLLTPGQYLLPELAYAADLAVVNFIRFSNIEGLVEIAPILLGKSQVQTANLFAITIVKLSDSFEELVKEEKAWYALHAHVELQKMVVDYHVGNYSEESVAKFFEARTGRPWKDFKPPPQRSAWYMRKWGAILRSN</sequence>
<dbReference type="OrthoDB" id="3644790at2759"/>
<dbReference type="Proteomes" id="UP000799537">
    <property type="component" value="Unassembled WGS sequence"/>
</dbReference>
<dbReference type="RefSeq" id="XP_033674905.1">
    <property type="nucleotide sequence ID" value="XM_033811078.1"/>
</dbReference>
<evidence type="ECO:0000313" key="4">
    <source>
        <dbReference type="Proteomes" id="UP000799537"/>
    </source>
</evidence>
<feature type="domain" description="BTB" evidence="2">
    <location>
        <begin position="316"/>
        <end position="379"/>
    </location>
</feature>
<dbReference type="Pfam" id="PF00651">
    <property type="entry name" value="BTB"/>
    <property type="match status" value="2"/>
</dbReference>